<dbReference type="PANTHER" id="PTHR45138:SF9">
    <property type="entry name" value="DIGUANYLATE CYCLASE DGCM-RELATED"/>
    <property type="match status" value="1"/>
</dbReference>
<dbReference type="InterPro" id="IPR000160">
    <property type="entry name" value="GGDEF_dom"/>
</dbReference>
<dbReference type="NCBIfam" id="TIGR00254">
    <property type="entry name" value="GGDEF"/>
    <property type="match status" value="1"/>
</dbReference>
<accession>A0A254T9M0</accession>
<evidence type="ECO:0000313" key="6">
    <source>
        <dbReference type="Proteomes" id="UP000197535"/>
    </source>
</evidence>
<gene>
    <name evidence="5" type="ORF">AYR66_04340</name>
</gene>
<evidence type="ECO:0000256" key="1">
    <source>
        <dbReference type="ARBA" id="ARBA00012528"/>
    </source>
</evidence>
<dbReference type="EC" id="2.7.7.65" evidence="1"/>
<name>A0A254T9M0_9BURK</name>
<comment type="catalytic activity">
    <reaction evidence="2">
        <text>2 GTP = 3',3'-c-di-GMP + 2 diphosphate</text>
        <dbReference type="Rhea" id="RHEA:24898"/>
        <dbReference type="ChEBI" id="CHEBI:33019"/>
        <dbReference type="ChEBI" id="CHEBI:37565"/>
        <dbReference type="ChEBI" id="CHEBI:58805"/>
        <dbReference type="EC" id="2.7.7.65"/>
    </reaction>
</comment>
<dbReference type="Gene3D" id="3.30.70.270">
    <property type="match status" value="1"/>
</dbReference>
<keyword evidence="3" id="KW-0472">Membrane</keyword>
<dbReference type="FunFam" id="3.30.70.270:FF:000001">
    <property type="entry name" value="Diguanylate cyclase domain protein"/>
    <property type="match status" value="1"/>
</dbReference>
<dbReference type="AlphaFoldDB" id="A0A254T9M0"/>
<feature type="domain" description="GGDEF" evidence="4">
    <location>
        <begin position="236"/>
        <end position="366"/>
    </location>
</feature>
<proteinExistence type="predicted"/>
<dbReference type="PANTHER" id="PTHR45138">
    <property type="entry name" value="REGULATORY COMPONENTS OF SENSORY TRANSDUCTION SYSTEM"/>
    <property type="match status" value="1"/>
</dbReference>
<dbReference type="InterPro" id="IPR050469">
    <property type="entry name" value="Diguanylate_Cyclase"/>
</dbReference>
<evidence type="ECO:0000313" key="5">
    <source>
        <dbReference type="EMBL" id="OWW18857.1"/>
    </source>
</evidence>
<keyword evidence="3" id="KW-1133">Transmembrane helix</keyword>
<dbReference type="GO" id="GO:0052621">
    <property type="term" value="F:diguanylate cyclase activity"/>
    <property type="evidence" value="ECO:0007669"/>
    <property type="project" value="UniProtKB-EC"/>
</dbReference>
<feature type="transmembrane region" description="Helical" evidence="3">
    <location>
        <begin position="91"/>
        <end position="110"/>
    </location>
</feature>
<keyword evidence="3" id="KW-0812">Transmembrane</keyword>
<dbReference type="Pfam" id="PF00990">
    <property type="entry name" value="GGDEF"/>
    <property type="match status" value="1"/>
</dbReference>
<feature type="transmembrane region" description="Helical" evidence="3">
    <location>
        <begin position="116"/>
        <end position="140"/>
    </location>
</feature>
<evidence type="ECO:0000259" key="4">
    <source>
        <dbReference type="PROSITE" id="PS50887"/>
    </source>
</evidence>
<dbReference type="SUPFAM" id="SSF55073">
    <property type="entry name" value="Nucleotide cyclase"/>
    <property type="match status" value="1"/>
</dbReference>
<dbReference type="PROSITE" id="PS50887">
    <property type="entry name" value="GGDEF"/>
    <property type="match status" value="1"/>
</dbReference>
<evidence type="ECO:0000256" key="2">
    <source>
        <dbReference type="ARBA" id="ARBA00034247"/>
    </source>
</evidence>
<dbReference type="EMBL" id="LSTO01000002">
    <property type="protein sequence ID" value="OWW18857.1"/>
    <property type="molecule type" value="Genomic_DNA"/>
</dbReference>
<dbReference type="Proteomes" id="UP000197535">
    <property type="component" value="Unassembled WGS sequence"/>
</dbReference>
<organism evidence="5 6">
    <name type="scientific">Noviherbaspirillum denitrificans</name>
    <dbReference type="NCBI Taxonomy" id="1968433"/>
    <lineage>
        <taxon>Bacteria</taxon>
        <taxon>Pseudomonadati</taxon>
        <taxon>Pseudomonadota</taxon>
        <taxon>Betaproteobacteria</taxon>
        <taxon>Burkholderiales</taxon>
        <taxon>Oxalobacteraceae</taxon>
        <taxon>Noviherbaspirillum</taxon>
    </lineage>
</organism>
<comment type="caution">
    <text evidence="5">The sequence shown here is derived from an EMBL/GenBank/DDBJ whole genome shotgun (WGS) entry which is preliminary data.</text>
</comment>
<feature type="transmembrane region" description="Helical" evidence="3">
    <location>
        <begin position="59"/>
        <end position="79"/>
    </location>
</feature>
<dbReference type="InterPro" id="IPR029787">
    <property type="entry name" value="Nucleotide_cyclase"/>
</dbReference>
<dbReference type="SMART" id="SM00267">
    <property type="entry name" value="GGDEF"/>
    <property type="match status" value="1"/>
</dbReference>
<protein>
    <recommendedName>
        <fullName evidence="1">diguanylate cyclase</fullName>
        <ecNumber evidence="1">2.7.7.65</ecNumber>
    </recommendedName>
</protein>
<dbReference type="InterPro" id="IPR043128">
    <property type="entry name" value="Rev_trsase/Diguanyl_cyclase"/>
</dbReference>
<keyword evidence="6" id="KW-1185">Reference proteome</keyword>
<sequence length="376" mass="40804">MPRDMLRELILPRGHASLLARRRAEMIISRIRMIAGLFAILTPLWIVIDLLVFSWPVTILLVVGRIVTTIAFGVLAVSFRKSIRMRDAYRALAYMFSIPTLFFMYSHPLLSHFDMAGPAAAIAAGYAFLPFVMVAGLSVFPLTAVESALFAMPVLAAEALVALLQLDMLNWSSHLGAFWLLFLIATVAALAGMSQLSFMMSLVRQATHDGLTGCFSRTSGEELLDIQFHIASRSGAPLSVVFLDLDHFKKINDTHGHDAGDRVLRKAAETLRGNLRSGDILLRWGGEEFVIVLPGANGQTAASAVARLLKIGLGLRPDGSPVTASIGIAERLADSASTWHELVEIADQRMYEAKMGGRNRVVGCTPPLPQGAVVNG</sequence>
<reference evidence="5 6" key="1">
    <citation type="submission" date="2016-02" db="EMBL/GenBank/DDBJ databases">
        <authorList>
            <person name="Wen L."/>
            <person name="He K."/>
            <person name="Yang H."/>
        </authorList>
    </citation>
    <scope>NUCLEOTIDE SEQUENCE [LARGE SCALE GENOMIC DNA]</scope>
    <source>
        <strain evidence="5 6">TSA40</strain>
    </source>
</reference>
<feature type="transmembrane region" description="Helical" evidence="3">
    <location>
        <begin position="31"/>
        <end position="53"/>
    </location>
</feature>
<feature type="transmembrane region" description="Helical" evidence="3">
    <location>
        <begin position="147"/>
        <end position="166"/>
    </location>
</feature>
<dbReference type="CDD" id="cd01949">
    <property type="entry name" value="GGDEF"/>
    <property type="match status" value="1"/>
</dbReference>
<evidence type="ECO:0000256" key="3">
    <source>
        <dbReference type="SAM" id="Phobius"/>
    </source>
</evidence>
<feature type="transmembrane region" description="Helical" evidence="3">
    <location>
        <begin position="178"/>
        <end position="198"/>
    </location>
</feature>